<name>A0ABV8P6Z8_9SPHI</name>
<evidence type="ECO:0000313" key="2">
    <source>
        <dbReference type="Proteomes" id="UP001595789"/>
    </source>
</evidence>
<dbReference type="EMBL" id="JBHSBW010000007">
    <property type="protein sequence ID" value="MFC4210171.1"/>
    <property type="molecule type" value="Genomic_DNA"/>
</dbReference>
<organism evidence="1 2">
    <name type="scientific">Pedobacter lithocola</name>
    <dbReference type="NCBI Taxonomy" id="1908239"/>
    <lineage>
        <taxon>Bacteria</taxon>
        <taxon>Pseudomonadati</taxon>
        <taxon>Bacteroidota</taxon>
        <taxon>Sphingobacteriia</taxon>
        <taxon>Sphingobacteriales</taxon>
        <taxon>Sphingobacteriaceae</taxon>
        <taxon>Pedobacter</taxon>
    </lineage>
</organism>
<accession>A0ABV8P6Z8</accession>
<proteinExistence type="predicted"/>
<dbReference type="RefSeq" id="WP_378981712.1">
    <property type="nucleotide sequence ID" value="NZ_JBHSBW010000007.1"/>
</dbReference>
<comment type="caution">
    <text evidence="1">The sequence shown here is derived from an EMBL/GenBank/DDBJ whole genome shotgun (WGS) entry which is preliminary data.</text>
</comment>
<evidence type="ECO:0000313" key="1">
    <source>
        <dbReference type="EMBL" id="MFC4210171.1"/>
    </source>
</evidence>
<keyword evidence="2" id="KW-1185">Reference proteome</keyword>
<protein>
    <submittedName>
        <fullName evidence="1">Uncharacterized protein</fullName>
    </submittedName>
</protein>
<gene>
    <name evidence="1" type="ORF">ACFOWA_03190</name>
</gene>
<reference evidence="2" key="1">
    <citation type="journal article" date="2019" name="Int. J. Syst. Evol. Microbiol.">
        <title>The Global Catalogue of Microorganisms (GCM) 10K type strain sequencing project: providing services to taxonomists for standard genome sequencing and annotation.</title>
        <authorList>
            <consortium name="The Broad Institute Genomics Platform"/>
            <consortium name="The Broad Institute Genome Sequencing Center for Infectious Disease"/>
            <person name="Wu L."/>
            <person name="Ma J."/>
        </authorList>
    </citation>
    <scope>NUCLEOTIDE SEQUENCE [LARGE SCALE GENOMIC DNA]</scope>
    <source>
        <strain evidence="2">CCM 8691</strain>
    </source>
</reference>
<dbReference type="Proteomes" id="UP001595789">
    <property type="component" value="Unassembled WGS sequence"/>
</dbReference>
<sequence length="60" mass="6689">MIHVSKNTNAAILDRVKKGDVISFANGKSGEVLAVQILEHSTQKEYYYKIKNDGIVLVIK</sequence>